<feature type="domain" description="DUF2023" evidence="1">
    <location>
        <begin position="12"/>
        <end position="111"/>
    </location>
</feature>
<evidence type="ECO:0000313" key="2">
    <source>
        <dbReference type="EMBL" id="MBM6661522.1"/>
    </source>
</evidence>
<dbReference type="Pfam" id="PF09633">
    <property type="entry name" value="DUF2023"/>
    <property type="match status" value="1"/>
</dbReference>
<sequence>MKTANINPVELKVFLNHVYEFKKGVRQMVLYTMNKKYEDFAIRRLNSQGIAYLIQPAGRNSVNLFFGKSECIEVIKHLVNCPLYELSPEKDFILGAMLGYNICDQCKRYCNQMEKATVKQKVDNTIAS</sequence>
<name>A0A938WMA4_9BACT</name>
<protein>
    <submittedName>
        <fullName evidence="2">DUF2023 family protein</fullName>
    </submittedName>
</protein>
<dbReference type="InterPro" id="IPR018594">
    <property type="entry name" value="DUF2023"/>
</dbReference>
<reference evidence="2 3" key="1">
    <citation type="journal article" date="2021" name="Sci. Rep.">
        <title>The distribution of antibiotic resistance genes in chicken gut microbiota commensals.</title>
        <authorList>
            <person name="Juricova H."/>
            <person name="Matiasovicova J."/>
            <person name="Kubasova T."/>
            <person name="Cejkova D."/>
            <person name="Rychlik I."/>
        </authorList>
    </citation>
    <scope>NUCLEOTIDE SEQUENCE [LARGE SCALE GENOMIC DNA]</scope>
    <source>
        <strain evidence="2 3">An819</strain>
    </source>
</reference>
<accession>A0A938WMA4</accession>
<evidence type="ECO:0000313" key="3">
    <source>
        <dbReference type="Proteomes" id="UP000764045"/>
    </source>
</evidence>
<evidence type="ECO:0000259" key="1">
    <source>
        <dbReference type="Pfam" id="PF09633"/>
    </source>
</evidence>
<dbReference type="Gene3D" id="3.30.2190.10">
    <property type="entry name" value="PG1857-like"/>
    <property type="match status" value="1"/>
</dbReference>
<dbReference type="InterPro" id="IPR036780">
    <property type="entry name" value="PG1857-like_sf"/>
</dbReference>
<dbReference type="SUPFAM" id="SSF160448">
    <property type="entry name" value="PG1857-like"/>
    <property type="match status" value="1"/>
</dbReference>
<dbReference type="AlphaFoldDB" id="A0A938WMA4"/>
<organism evidence="2 3">
    <name type="scientific">Marseilla massiliensis</name>
    <dbReference type="NCBI Taxonomy" id="1841864"/>
    <lineage>
        <taxon>Bacteria</taxon>
        <taxon>Pseudomonadati</taxon>
        <taxon>Bacteroidota</taxon>
        <taxon>Bacteroidia</taxon>
        <taxon>Bacteroidales</taxon>
        <taxon>Prevotellaceae</taxon>
        <taxon>Marseilla</taxon>
    </lineage>
</organism>
<keyword evidence="3" id="KW-1185">Reference proteome</keyword>
<dbReference type="EMBL" id="JACJJL010000009">
    <property type="protein sequence ID" value="MBM6661522.1"/>
    <property type="molecule type" value="Genomic_DNA"/>
</dbReference>
<gene>
    <name evidence="2" type="ORF">H6B30_07105</name>
</gene>
<dbReference type="Proteomes" id="UP000764045">
    <property type="component" value="Unassembled WGS sequence"/>
</dbReference>
<comment type="caution">
    <text evidence="2">The sequence shown here is derived from an EMBL/GenBank/DDBJ whole genome shotgun (WGS) entry which is preliminary data.</text>
</comment>
<proteinExistence type="predicted"/>
<dbReference type="RefSeq" id="WP_205109099.1">
    <property type="nucleotide sequence ID" value="NZ_JACJJL010000009.1"/>
</dbReference>